<comment type="caution">
    <text evidence="1">The sequence shown here is derived from an EMBL/GenBank/DDBJ whole genome shotgun (WGS) entry which is preliminary data.</text>
</comment>
<accession>A0ABN0B7M7</accession>
<sequence length="47" mass="5245">MTDYADNPLVKAEFDSRLIGAGDLFVPLKGRVMVMILSRQHLKTALL</sequence>
<gene>
    <name evidence="1" type="ORF">SIN_0181</name>
</gene>
<protein>
    <submittedName>
        <fullName evidence="1">Chain A, Sp Protein Ligand 1</fullName>
    </submittedName>
</protein>
<name>A0ABN0B7M7_9STRE</name>
<organism evidence="1">
    <name type="scientific">Streptococcus infantis SK1302</name>
    <dbReference type="NCBI Taxonomy" id="871237"/>
    <lineage>
        <taxon>Bacteria</taxon>
        <taxon>Bacillati</taxon>
        <taxon>Bacillota</taxon>
        <taxon>Bacilli</taxon>
        <taxon>Lactobacillales</taxon>
        <taxon>Streptococcaceae</taxon>
        <taxon>Streptococcus</taxon>
    </lineage>
</organism>
<proteinExistence type="predicted"/>
<evidence type="ECO:0000313" key="1">
    <source>
        <dbReference type="EMBL" id="EFO55124.1"/>
    </source>
</evidence>
<dbReference type="EMBL" id="AEDY01000018">
    <property type="protein sequence ID" value="EFO55124.1"/>
    <property type="molecule type" value="Genomic_DNA"/>
</dbReference>
<reference evidence="1" key="1">
    <citation type="submission" date="2010-09" db="EMBL/GenBank/DDBJ databases">
        <authorList>
            <person name="Daugherty S.C."/>
            <person name="Kilian M."/>
            <person name="Tettelin H."/>
        </authorList>
    </citation>
    <scope>NUCLEOTIDE SEQUENCE [LARGE SCALE GENOMIC DNA]</scope>
    <source>
        <strain evidence="1">SK1302</strain>
    </source>
</reference>